<dbReference type="GeneID" id="63753606"/>
<feature type="region of interest" description="Disordered" evidence="1">
    <location>
        <begin position="418"/>
        <end position="608"/>
    </location>
</feature>
<evidence type="ECO:0000313" key="3">
    <source>
        <dbReference type="EMBL" id="OJJ34244.1"/>
    </source>
</evidence>
<feature type="domain" description="VOC" evidence="2">
    <location>
        <begin position="2"/>
        <end position="122"/>
    </location>
</feature>
<feature type="compositionally biased region" description="Low complexity" evidence="1">
    <location>
        <begin position="557"/>
        <end position="572"/>
    </location>
</feature>
<dbReference type="CDD" id="cd07262">
    <property type="entry name" value="VOC_like"/>
    <property type="match status" value="1"/>
</dbReference>
<feature type="region of interest" description="Disordered" evidence="1">
    <location>
        <begin position="142"/>
        <end position="220"/>
    </location>
</feature>
<feature type="region of interest" description="Disordered" evidence="1">
    <location>
        <begin position="271"/>
        <end position="344"/>
    </location>
</feature>
<protein>
    <recommendedName>
        <fullName evidence="2">VOC domain-containing protein</fullName>
    </recommendedName>
</protein>
<dbReference type="SUPFAM" id="SSF54593">
    <property type="entry name" value="Glyoxalase/Bleomycin resistance protein/Dihydroxybiphenyl dioxygenase"/>
    <property type="match status" value="1"/>
</dbReference>
<feature type="compositionally biased region" description="Low complexity" evidence="1">
    <location>
        <begin position="478"/>
        <end position="495"/>
    </location>
</feature>
<dbReference type="OrthoDB" id="10249419at2759"/>
<feature type="compositionally biased region" description="Low complexity" evidence="1">
    <location>
        <begin position="589"/>
        <end position="601"/>
    </location>
</feature>
<sequence>MPLSHLTLTVSHLPTSTSFFLSCLQPLGYQFIGRHDDYIGFGQKSGEPADFWITEQKPGVPAGAAHVAFPAPSKEAVGKFFIHALKSGGKIHGEPKCRDSESGYYSAAVIDFDGNSVEAVYRPGKERTRSEVSAPAMGMLESGSVVSKASSRASSKASSVKSESIAPPRSEAKSYVSKASSTMERPRLSDRSMSMPLERAAPSGRGAPSVISQQTHHIQHAPSPTYVVHHTTQQHTHQKTEDSGTTAKTIVGSLIGAAAGAAIAYAWTKGGDSQSEATPPPQYSPEQQWSPRDIPQLLSPSSQAPSQAEEPQGYRAIEAPPPRSSYAPSEIRSSVSRSVSSKNPRASTIYEATEYFPPGANGSVYMDDNGRRASEGSVYSTGELPLRAIEYSPPSRAGTYPENASTLISSFADKSRAMSMDKGSVYSSSTVKQSKADYKDNQSAHGSQYSSRSAAKSQAGSTASSTRTARNIPLPEGSVVSASSYRSASKSGVSARNVPLPESVIDDFEINTQVTPDDSISQIDDRRSSYSAARSHHSKAASQTSKRSSKFDEPVRPSDSVSQVSSNVSKSSQRTMKAGGGTVVGGSVAGASKAPSKVSSSRRGSQVA</sequence>
<dbReference type="InterPro" id="IPR029068">
    <property type="entry name" value="Glyas_Bleomycin-R_OHBP_Dase"/>
</dbReference>
<dbReference type="STRING" id="1073089.A0A1L9RH59"/>
<keyword evidence="4" id="KW-1185">Reference proteome</keyword>
<gene>
    <name evidence="3" type="ORF">ASPWEDRAFT_52504</name>
</gene>
<organism evidence="3 4">
    <name type="scientific">Aspergillus wentii DTO 134E9</name>
    <dbReference type="NCBI Taxonomy" id="1073089"/>
    <lineage>
        <taxon>Eukaryota</taxon>
        <taxon>Fungi</taxon>
        <taxon>Dikarya</taxon>
        <taxon>Ascomycota</taxon>
        <taxon>Pezizomycotina</taxon>
        <taxon>Eurotiomycetes</taxon>
        <taxon>Eurotiomycetidae</taxon>
        <taxon>Eurotiales</taxon>
        <taxon>Aspergillaceae</taxon>
        <taxon>Aspergillus</taxon>
        <taxon>Aspergillus subgen. Cremei</taxon>
    </lineage>
</organism>
<dbReference type="PANTHER" id="PTHR35006">
    <property type="entry name" value="GLYOXALASE FAMILY PROTEIN (AFU_ORTHOLOGUE AFUA_5G14830)"/>
    <property type="match status" value="1"/>
</dbReference>
<feature type="compositionally biased region" description="Polar residues" evidence="1">
    <location>
        <begin position="443"/>
        <end position="469"/>
    </location>
</feature>
<dbReference type="InterPro" id="IPR037523">
    <property type="entry name" value="VOC_core"/>
</dbReference>
<accession>A0A1L9RH59</accession>
<dbReference type="AlphaFoldDB" id="A0A1L9RH59"/>
<feature type="compositionally biased region" description="Low complexity" evidence="1">
    <location>
        <begin position="142"/>
        <end position="164"/>
    </location>
</feature>
<name>A0A1L9RH59_ASPWE</name>
<dbReference type="EMBL" id="KV878213">
    <property type="protein sequence ID" value="OJJ34244.1"/>
    <property type="molecule type" value="Genomic_DNA"/>
</dbReference>
<dbReference type="RefSeq" id="XP_040687920.1">
    <property type="nucleotide sequence ID" value="XM_040837758.1"/>
</dbReference>
<dbReference type="PANTHER" id="PTHR35006:SF3">
    <property type="entry name" value="GLYOXALASE FAMILY PROTEIN (AFU_ORTHOLOGUE AFUA_3G06020)"/>
    <property type="match status" value="1"/>
</dbReference>
<feature type="compositionally biased region" description="Low complexity" evidence="1">
    <location>
        <begin position="332"/>
        <end position="341"/>
    </location>
</feature>
<reference evidence="4" key="1">
    <citation type="journal article" date="2017" name="Genome Biol.">
        <title>Comparative genomics reveals high biological diversity and specific adaptations in the industrially and medically important fungal genus Aspergillus.</title>
        <authorList>
            <person name="de Vries R.P."/>
            <person name="Riley R."/>
            <person name="Wiebenga A."/>
            <person name="Aguilar-Osorio G."/>
            <person name="Amillis S."/>
            <person name="Uchima C.A."/>
            <person name="Anderluh G."/>
            <person name="Asadollahi M."/>
            <person name="Askin M."/>
            <person name="Barry K."/>
            <person name="Battaglia E."/>
            <person name="Bayram O."/>
            <person name="Benocci T."/>
            <person name="Braus-Stromeyer S.A."/>
            <person name="Caldana C."/>
            <person name="Canovas D."/>
            <person name="Cerqueira G.C."/>
            <person name="Chen F."/>
            <person name="Chen W."/>
            <person name="Choi C."/>
            <person name="Clum A."/>
            <person name="Dos Santos R.A."/>
            <person name="Damasio A.R."/>
            <person name="Diallinas G."/>
            <person name="Emri T."/>
            <person name="Fekete E."/>
            <person name="Flipphi M."/>
            <person name="Freyberg S."/>
            <person name="Gallo A."/>
            <person name="Gournas C."/>
            <person name="Habgood R."/>
            <person name="Hainaut M."/>
            <person name="Harispe M.L."/>
            <person name="Henrissat B."/>
            <person name="Hilden K.S."/>
            <person name="Hope R."/>
            <person name="Hossain A."/>
            <person name="Karabika E."/>
            <person name="Karaffa L."/>
            <person name="Karanyi Z."/>
            <person name="Krasevec N."/>
            <person name="Kuo A."/>
            <person name="Kusch H."/>
            <person name="LaButti K."/>
            <person name="Lagendijk E.L."/>
            <person name="Lapidus A."/>
            <person name="Levasseur A."/>
            <person name="Lindquist E."/>
            <person name="Lipzen A."/>
            <person name="Logrieco A.F."/>
            <person name="MacCabe A."/>
            <person name="Maekelae M.R."/>
            <person name="Malavazi I."/>
            <person name="Melin P."/>
            <person name="Meyer V."/>
            <person name="Mielnichuk N."/>
            <person name="Miskei M."/>
            <person name="Molnar A.P."/>
            <person name="Mule G."/>
            <person name="Ngan C.Y."/>
            <person name="Orejas M."/>
            <person name="Orosz E."/>
            <person name="Ouedraogo J.P."/>
            <person name="Overkamp K.M."/>
            <person name="Park H.-S."/>
            <person name="Perrone G."/>
            <person name="Piumi F."/>
            <person name="Punt P.J."/>
            <person name="Ram A.F."/>
            <person name="Ramon A."/>
            <person name="Rauscher S."/>
            <person name="Record E."/>
            <person name="Riano-Pachon D.M."/>
            <person name="Robert V."/>
            <person name="Roehrig J."/>
            <person name="Ruller R."/>
            <person name="Salamov A."/>
            <person name="Salih N.S."/>
            <person name="Samson R.A."/>
            <person name="Sandor E."/>
            <person name="Sanguinetti M."/>
            <person name="Schuetze T."/>
            <person name="Sepcic K."/>
            <person name="Shelest E."/>
            <person name="Sherlock G."/>
            <person name="Sophianopoulou V."/>
            <person name="Squina F.M."/>
            <person name="Sun H."/>
            <person name="Susca A."/>
            <person name="Todd R.B."/>
            <person name="Tsang A."/>
            <person name="Unkles S.E."/>
            <person name="van de Wiele N."/>
            <person name="van Rossen-Uffink D."/>
            <person name="Oliveira J.V."/>
            <person name="Vesth T.C."/>
            <person name="Visser J."/>
            <person name="Yu J.-H."/>
            <person name="Zhou M."/>
            <person name="Andersen M.R."/>
            <person name="Archer D.B."/>
            <person name="Baker S.E."/>
            <person name="Benoit I."/>
            <person name="Brakhage A.A."/>
            <person name="Braus G.H."/>
            <person name="Fischer R."/>
            <person name="Frisvad J.C."/>
            <person name="Goldman G.H."/>
            <person name="Houbraken J."/>
            <person name="Oakley B."/>
            <person name="Pocsi I."/>
            <person name="Scazzocchio C."/>
            <person name="Seiboth B."/>
            <person name="vanKuyk P.A."/>
            <person name="Wortman J."/>
            <person name="Dyer P.S."/>
            <person name="Grigoriev I.V."/>
        </authorList>
    </citation>
    <scope>NUCLEOTIDE SEQUENCE [LARGE SCALE GENOMIC DNA]</scope>
    <source>
        <strain evidence="4">DTO 134E9</strain>
    </source>
</reference>
<dbReference type="PROSITE" id="PS51819">
    <property type="entry name" value="VOC"/>
    <property type="match status" value="1"/>
</dbReference>
<evidence type="ECO:0000256" key="1">
    <source>
        <dbReference type="SAM" id="MobiDB-lite"/>
    </source>
</evidence>
<dbReference type="Gene3D" id="3.10.180.10">
    <property type="entry name" value="2,3-Dihydroxybiphenyl 1,2-Dioxygenase, domain 1"/>
    <property type="match status" value="1"/>
</dbReference>
<feature type="compositionally biased region" description="Gly residues" evidence="1">
    <location>
        <begin position="578"/>
        <end position="588"/>
    </location>
</feature>
<proteinExistence type="predicted"/>
<dbReference type="VEuPathDB" id="FungiDB:ASPWEDRAFT_52504"/>
<dbReference type="Proteomes" id="UP000184383">
    <property type="component" value="Unassembled WGS sequence"/>
</dbReference>
<feature type="compositionally biased region" description="Low complexity" evidence="1">
    <location>
        <begin position="295"/>
        <end position="311"/>
    </location>
</feature>
<evidence type="ECO:0000313" key="4">
    <source>
        <dbReference type="Proteomes" id="UP000184383"/>
    </source>
</evidence>
<evidence type="ECO:0000259" key="2">
    <source>
        <dbReference type="PROSITE" id="PS51819"/>
    </source>
</evidence>